<dbReference type="Proteomes" id="UP000001349">
    <property type="component" value="Chromosome"/>
</dbReference>
<dbReference type="HOGENOM" id="CLU_065705_0_0_9"/>
<dbReference type="Gene3D" id="3.40.50.1970">
    <property type="match status" value="1"/>
</dbReference>
<dbReference type="OrthoDB" id="9782511at2"/>
<dbReference type="eggNOG" id="COG1691">
    <property type="taxonomic scope" value="Bacteria"/>
</dbReference>
<accession>B8I4P3</accession>
<dbReference type="STRING" id="394503.Ccel_2205"/>
<dbReference type="GO" id="GO:0016787">
    <property type="term" value="F:hydrolase activity"/>
    <property type="evidence" value="ECO:0007669"/>
    <property type="project" value="InterPro"/>
</dbReference>
<reference evidence="2 3" key="1">
    <citation type="submission" date="2009-01" db="EMBL/GenBank/DDBJ databases">
        <title>Complete sequence of Clostridium cellulolyticum H10.</title>
        <authorList>
            <consortium name="US DOE Joint Genome Institute"/>
            <person name="Lucas S."/>
            <person name="Copeland A."/>
            <person name="Lapidus A."/>
            <person name="Glavina del Rio T."/>
            <person name="Dalin E."/>
            <person name="Tice H."/>
            <person name="Bruce D."/>
            <person name="Goodwin L."/>
            <person name="Pitluck S."/>
            <person name="Chertkov O."/>
            <person name="Saunders E."/>
            <person name="Brettin T."/>
            <person name="Detter J.C."/>
            <person name="Han C."/>
            <person name="Larimer F."/>
            <person name="Land M."/>
            <person name="Hauser L."/>
            <person name="Kyrpides N."/>
            <person name="Ivanova N."/>
            <person name="Zhou J."/>
            <person name="Richardson P."/>
        </authorList>
    </citation>
    <scope>NUCLEOTIDE SEQUENCE [LARGE SCALE GENOMIC DNA]</scope>
    <source>
        <strain evidence="3">ATCC 35319 / DSM 5812 / JCM 6584 / H10</strain>
    </source>
</reference>
<proteinExistence type="predicted"/>
<dbReference type="NCBIfam" id="NF033503">
    <property type="entry name" value="LarB"/>
    <property type="match status" value="1"/>
</dbReference>
<keyword evidence="3" id="KW-1185">Reference proteome</keyword>
<dbReference type="SUPFAM" id="SSF52255">
    <property type="entry name" value="N5-CAIR mutase (phosphoribosylaminoimidazole carboxylase, PurE)"/>
    <property type="match status" value="1"/>
</dbReference>
<dbReference type="GO" id="GO:0006189">
    <property type="term" value="P:'de novo' IMP biosynthetic process"/>
    <property type="evidence" value="ECO:0007669"/>
    <property type="project" value="InterPro"/>
</dbReference>
<dbReference type="KEGG" id="cce:Ccel_2205"/>
<gene>
    <name evidence="2" type="ordered locus">Ccel_2205</name>
</gene>
<organism evidence="2 3">
    <name type="scientific">Ruminiclostridium cellulolyticum (strain ATCC 35319 / DSM 5812 / JCM 6584 / H10)</name>
    <name type="common">Clostridium cellulolyticum</name>
    <dbReference type="NCBI Taxonomy" id="394503"/>
    <lineage>
        <taxon>Bacteria</taxon>
        <taxon>Bacillati</taxon>
        <taxon>Bacillota</taxon>
        <taxon>Clostridia</taxon>
        <taxon>Eubacteriales</taxon>
        <taxon>Oscillospiraceae</taxon>
        <taxon>Ruminiclostridium</taxon>
    </lineage>
</organism>
<feature type="domain" description="PurE" evidence="1">
    <location>
        <begin position="119"/>
        <end position="248"/>
    </location>
</feature>
<sequence>MNSNDLKKLLEDVKNGFVDVEHAYKEIKALPYEDLGFAKVDHHRAIRNGYPEVIYCEGKTVKQIVEIVERLMEKNNNILATRASREVFDAISEITCEAEYHEDARIVVIKRRKILVSEKEIAVITAGTSDIPVAEEAAITAEVLGNKVNRIYDVGVAGIHRLLSKMDAISRANVIIVVAGMEGALASVVGGLVDKPVIAVPTSVGYGANFGGLSALLTMLNSCASGIGVVNIDNGFGAGYLASNINKL</sequence>
<dbReference type="AlphaFoldDB" id="B8I4P3"/>
<dbReference type="Pfam" id="PF00731">
    <property type="entry name" value="AIRC"/>
    <property type="match status" value="1"/>
</dbReference>
<dbReference type="EMBL" id="CP001348">
    <property type="protein sequence ID" value="ACL76547.1"/>
    <property type="molecule type" value="Genomic_DNA"/>
</dbReference>
<evidence type="ECO:0000259" key="1">
    <source>
        <dbReference type="SMART" id="SM01001"/>
    </source>
</evidence>
<name>B8I4P3_RUMCH</name>
<dbReference type="PANTHER" id="PTHR43064">
    <property type="entry name" value="PHOSPHORIBOSYLAMINOIMIDAZOLE CARBOXYLASE-RELATED"/>
    <property type="match status" value="1"/>
</dbReference>
<dbReference type="RefSeq" id="WP_015925640.1">
    <property type="nucleotide sequence ID" value="NC_011898.1"/>
</dbReference>
<dbReference type="InterPro" id="IPR000031">
    <property type="entry name" value="PurE_dom"/>
</dbReference>
<evidence type="ECO:0000313" key="3">
    <source>
        <dbReference type="Proteomes" id="UP000001349"/>
    </source>
</evidence>
<protein>
    <submittedName>
        <fullName evidence="2">1-(5-phosphoribosyl)-5-amino-4-imidazole-carboxylate (AIR) carboxylase</fullName>
    </submittedName>
</protein>
<dbReference type="PANTHER" id="PTHR43064:SF1">
    <property type="entry name" value="SLL1489 PROTEIN"/>
    <property type="match status" value="1"/>
</dbReference>
<evidence type="ECO:0000313" key="2">
    <source>
        <dbReference type="EMBL" id="ACL76547.1"/>
    </source>
</evidence>
<dbReference type="SMART" id="SM01001">
    <property type="entry name" value="AIRC"/>
    <property type="match status" value="1"/>
</dbReference>
<dbReference type="InterPro" id="IPR039476">
    <property type="entry name" value="P2CMN_synthase_LarB"/>
</dbReference>